<name>T1BQ74_9ZZZZ</name>
<reference evidence="2" key="2">
    <citation type="journal article" date="2014" name="ISME J.">
        <title>Microbial stratification in low pH oxic and suboxic macroscopic growths along an acid mine drainage.</title>
        <authorList>
            <person name="Mendez-Garcia C."/>
            <person name="Mesa V."/>
            <person name="Sprenger R.R."/>
            <person name="Richter M."/>
            <person name="Diez M.S."/>
            <person name="Solano J."/>
            <person name="Bargiela R."/>
            <person name="Golyshina O.V."/>
            <person name="Manteca A."/>
            <person name="Ramos J.L."/>
            <person name="Gallego J.R."/>
            <person name="Llorente I."/>
            <person name="Martins Dos Santos V.A."/>
            <person name="Jensen O.N."/>
            <person name="Pelaez A.I."/>
            <person name="Sanchez J."/>
            <person name="Ferrer M."/>
        </authorList>
    </citation>
    <scope>NUCLEOTIDE SEQUENCE</scope>
</reference>
<dbReference type="PANTHER" id="PTHR30537:SF74">
    <property type="entry name" value="HTH-TYPE TRANSCRIPTIONAL REGULATOR TRPI"/>
    <property type="match status" value="1"/>
</dbReference>
<gene>
    <name evidence="2" type="ORF">B1A_06154</name>
</gene>
<dbReference type="AlphaFoldDB" id="T1BQ74"/>
<evidence type="ECO:0000256" key="1">
    <source>
        <dbReference type="ARBA" id="ARBA00009437"/>
    </source>
</evidence>
<sequence>MPLRLEVFRPQLRISFTYIHRPCEFSLTGVDSLLRVTDPESPPLGRTFNLMSGRVAPVCSPRYLERTQHRGVAPRALASMDLLHALDKGDWISWFKKAGVGTIRLRPGNIFEDFGLLRSALLFGQGVGLCPVESFRRGHSPR</sequence>
<dbReference type="GO" id="GO:0003700">
    <property type="term" value="F:DNA-binding transcription factor activity"/>
    <property type="evidence" value="ECO:0007669"/>
    <property type="project" value="TreeGrafter"/>
</dbReference>
<comment type="caution">
    <text evidence="2">The sequence shown here is derived from an EMBL/GenBank/DDBJ whole genome shotgun (WGS) entry which is preliminary data.</text>
</comment>
<dbReference type="InterPro" id="IPR058163">
    <property type="entry name" value="LysR-type_TF_proteobact-type"/>
</dbReference>
<dbReference type="Gene3D" id="3.40.190.10">
    <property type="entry name" value="Periplasmic binding protein-like II"/>
    <property type="match status" value="1"/>
</dbReference>
<proteinExistence type="inferred from homology"/>
<protein>
    <submittedName>
        <fullName evidence="2">LysR family transcriptional regulator</fullName>
    </submittedName>
</protein>
<dbReference type="PANTHER" id="PTHR30537">
    <property type="entry name" value="HTH-TYPE TRANSCRIPTIONAL REGULATOR"/>
    <property type="match status" value="1"/>
</dbReference>
<dbReference type="GO" id="GO:0043565">
    <property type="term" value="F:sequence-specific DNA binding"/>
    <property type="evidence" value="ECO:0007669"/>
    <property type="project" value="TreeGrafter"/>
</dbReference>
<dbReference type="EMBL" id="AUZX01004476">
    <property type="protein sequence ID" value="EQD70728.1"/>
    <property type="molecule type" value="Genomic_DNA"/>
</dbReference>
<reference evidence="2" key="1">
    <citation type="submission" date="2013-08" db="EMBL/GenBank/DDBJ databases">
        <authorList>
            <person name="Mendez C."/>
            <person name="Richter M."/>
            <person name="Ferrer M."/>
            <person name="Sanchez J."/>
        </authorList>
    </citation>
    <scope>NUCLEOTIDE SEQUENCE</scope>
</reference>
<evidence type="ECO:0000313" key="2">
    <source>
        <dbReference type="EMBL" id="EQD70728.1"/>
    </source>
</evidence>
<comment type="similarity">
    <text evidence="1">Belongs to the LysR transcriptional regulatory family.</text>
</comment>
<dbReference type="GO" id="GO:0006351">
    <property type="term" value="P:DNA-templated transcription"/>
    <property type="evidence" value="ECO:0007669"/>
    <property type="project" value="TreeGrafter"/>
</dbReference>
<accession>T1BQ74</accession>
<dbReference type="SUPFAM" id="SSF53850">
    <property type="entry name" value="Periplasmic binding protein-like II"/>
    <property type="match status" value="1"/>
</dbReference>
<organism evidence="2">
    <name type="scientific">mine drainage metagenome</name>
    <dbReference type="NCBI Taxonomy" id="410659"/>
    <lineage>
        <taxon>unclassified sequences</taxon>
        <taxon>metagenomes</taxon>
        <taxon>ecological metagenomes</taxon>
    </lineage>
</organism>